<comment type="subunit">
    <text evidence="2 10">Heterodimer of HisH and HisF.</text>
</comment>
<organism evidence="13 14">
    <name type="scientific">Sporolactobacillus shoreae</name>
    <dbReference type="NCBI Taxonomy" id="1465501"/>
    <lineage>
        <taxon>Bacteria</taxon>
        <taxon>Bacillati</taxon>
        <taxon>Bacillota</taxon>
        <taxon>Bacilli</taxon>
        <taxon>Bacillales</taxon>
        <taxon>Sporolactobacillaceae</taxon>
        <taxon>Sporolactobacillus</taxon>
    </lineage>
</organism>
<dbReference type="InterPro" id="IPR017926">
    <property type="entry name" value="GATASE"/>
</dbReference>
<evidence type="ECO:0000256" key="4">
    <source>
        <dbReference type="ARBA" id="ARBA00022801"/>
    </source>
</evidence>
<dbReference type="EC" id="4.3.2.10" evidence="10"/>
<dbReference type="SUPFAM" id="SSF52317">
    <property type="entry name" value="Class I glutamine amidotransferase-like"/>
    <property type="match status" value="1"/>
</dbReference>
<dbReference type="GO" id="GO:0000105">
    <property type="term" value="P:L-histidine biosynthetic process"/>
    <property type="evidence" value="ECO:0007669"/>
    <property type="project" value="UniProtKB-UniRule"/>
</dbReference>
<dbReference type="Proteomes" id="UP000298347">
    <property type="component" value="Unassembled WGS sequence"/>
</dbReference>
<dbReference type="CDD" id="cd01748">
    <property type="entry name" value="GATase1_IGP_Synthase"/>
    <property type="match status" value="1"/>
</dbReference>
<dbReference type="GO" id="GO:0005737">
    <property type="term" value="C:cytoplasm"/>
    <property type="evidence" value="ECO:0007669"/>
    <property type="project" value="UniProtKB-SubCell"/>
</dbReference>
<dbReference type="InterPro" id="IPR010139">
    <property type="entry name" value="Imidazole-glycPsynth_HisH"/>
</dbReference>
<accession>A0A4Z0GPZ3</accession>
<sequence length="221" mass="24376">MIGIVDYGMGNLYSLSRALIRLDEPYFISDSAEKLDQADGLILPGVGAFKDAMALLNEKELTRFLRDYADKKPLLGICLGMQLLFDESEEGGLNRGLGLLQGRVVRFSGTVGSSEHYKVPHMGWNTLDFKNSDSPLLRGLDPDYAYFVHSYYAVTDSPSILIATADYHGQVPAVVGSGHIFGTQFHPEKSGPFGQVLLENYLRFVKRAQDSELLHDGRGNA</sequence>
<dbReference type="GO" id="GO:0000107">
    <property type="term" value="F:imidazoleglycerol-phosphate synthase activity"/>
    <property type="evidence" value="ECO:0007669"/>
    <property type="project" value="UniProtKB-UniRule"/>
</dbReference>
<evidence type="ECO:0000256" key="3">
    <source>
        <dbReference type="ARBA" id="ARBA00022605"/>
    </source>
</evidence>
<dbReference type="GO" id="GO:0004359">
    <property type="term" value="F:glutaminase activity"/>
    <property type="evidence" value="ECO:0007669"/>
    <property type="project" value="UniProtKB-EC"/>
</dbReference>
<protein>
    <recommendedName>
        <fullName evidence="10">Imidazole glycerol phosphate synthase subunit HisH</fullName>
        <ecNumber evidence="10">4.3.2.10</ecNumber>
    </recommendedName>
    <alternativeName>
        <fullName evidence="10">IGP synthase glutaminase subunit</fullName>
        <ecNumber evidence="10">3.5.1.2</ecNumber>
    </alternativeName>
    <alternativeName>
        <fullName evidence="10">IGP synthase subunit HisH</fullName>
    </alternativeName>
    <alternativeName>
        <fullName evidence="10">ImGP synthase subunit HisH</fullName>
        <shortName evidence="10">IGPS subunit HisH</shortName>
    </alternativeName>
</protein>
<dbReference type="PROSITE" id="PS51273">
    <property type="entry name" value="GATASE_TYPE_1"/>
    <property type="match status" value="1"/>
</dbReference>
<dbReference type="AlphaFoldDB" id="A0A4Z0GPZ3"/>
<dbReference type="EC" id="3.5.1.2" evidence="10"/>
<comment type="pathway">
    <text evidence="1 10">Amino-acid biosynthesis; L-histidine biosynthesis; L-histidine from 5-phospho-alpha-D-ribose 1-diphosphate: step 5/9.</text>
</comment>
<feature type="active site" evidence="10 11">
    <location>
        <position position="188"/>
    </location>
</feature>
<comment type="catalytic activity">
    <reaction evidence="8 10">
        <text>5-[(5-phospho-1-deoxy-D-ribulos-1-ylimino)methylamino]-1-(5-phospho-beta-D-ribosyl)imidazole-4-carboxamide + L-glutamine = D-erythro-1-(imidazol-4-yl)glycerol 3-phosphate + 5-amino-1-(5-phospho-beta-D-ribosyl)imidazole-4-carboxamide + L-glutamate + H(+)</text>
        <dbReference type="Rhea" id="RHEA:24793"/>
        <dbReference type="ChEBI" id="CHEBI:15378"/>
        <dbReference type="ChEBI" id="CHEBI:29985"/>
        <dbReference type="ChEBI" id="CHEBI:58278"/>
        <dbReference type="ChEBI" id="CHEBI:58359"/>
        <dbReference type="ChEBI" id="CHEBI:58475"/>
        <dbReference type="ChEBI" id="CHEBI:58525"/>
        <dbReference type="EC" id="4.3.2.10"/>
    </reaction>
</comment>
<evidence type="ECO:0000256" key="2">
    <source>
        <dbReference type="ARBA" id="ARBA00011152"/>
    </source>
</evidence>
<dbReference type="Gene3D" id="3.40.50.880">
    <property type="match status" value="1"/>
</dbReference>
<keyword evidence="6 10" id="KW-0368">Histidine biosynthesis</keyword>
<keyword evidence="7 10" id="KW-0456">Lyase</keyword>
<dbReference type="UniPathway" id="UPA00031">
    <property type="reaction ID" value="UER00010"/>
</dbReference>
<feature type="active site" description="Nucleophile" evidence="10 11">
    <location>
        <position position="78"/>
    </location>
</feature>
<dbReference type="Pfam" id="PF00117">
    <property type="entry name" value="GATase"/>
    <property type="match status" value="1"/>
</dbReference>
<dbReference type="EMBL" id="SRJD01000004">
    <property type="protein sequence ID" value="TGA99246.1"/>
    <property type="molecule type" value="Genomic_DNA"/>
</dbReference>
<comment type="catalytic activity">
    <reaction evidence="9 10">
        <text>L-glutamine + H2O = L-glutamate + NH4(+)</text>
        <dbReference type="Rhea" id="RHEA:15889"/>
        <dbReference type="ChEBI" id="CHEBI:15377"/>
        <dbReference type="ChEBI" id="CHEBI:28938"/>
        <dbReference type="ChEBI" id="CHEBI:29985"/>
        <dbReference type="ChEBI" id="CHEBI:58359"/>
        <dbReference type="EC" id="3.5.1.2"/>
    </reaction>
</comment>
<keyword evidence="10" id="KW-0963">Cytoplasm</keyword>
<proteinExistence type="inferred from homology"/>
<dbReference type="NCBIfam" id="TIGR01855">
    <property type="entry name" value="IMP_synth_hisH"/>
    <property type="match status" value="1"/>
</dbReference>
<feature type="domain" description="Glutamine amidotransferase" evidence="12">
    <location>
        <begin position="4"/>
        <end position="201"/>
    </location>
</feature>
<dbReference type="PIRSF" id="PIRSF000495">
    <property type="entry name" value="Amidotransf_hisH"/>
    <property type="match status" value="1"/>
</dbReference>
<keyword evidence="14" id="KW-1185">Reference proteome</keyword>
<feature type="active site" evidence="10 11">
    <location>
        <position position="186"/>
    </location>
</feature>
<gene>
    <name evidence="10 13" type="primary">hisH</name>
    <name evidence="13" type="ORF">E4665_05560</name>
</gene>
<comment type="caution">
    <text evidence="13">The sequence shown here is derived from an EMBL/GenBank/DDBJ whole genome shotgun (WGS) entry which is preliminary data.</text>
</comment>
<evidence type="ECO:0000259" key="12">
    <source>
        <dbReference type="Pfam" id="PF00117"/>
    </source>
</evidence>
<evidence type="ECO:0000256" key="8">
    <source>
        <dbReference type="ARBA" id="ARBA00047838"/>
    </source>
</evidence>
<evidence type="ECO:0000256" key="6">
    <source>
        <dbReference type="ARBA" id="ARBA00023102"/>
    </source>
</evidence>
<evidence type="ECO:0000313" key="14">
    <source>
        <dbReference type="Proteomes" id="UP000298347"/>
    </source>
</evidence>
<evidence type="ECO:0000256" key="7">
    <source>
        <dbReference type="ARBA" id="ARBA00023239"/>
    </source>
</evidence>
<dbReference type="OrthoDB" id="9807137at2"/>
<dbReference type="InterPro" id="IPR029062">
    <property type="entry name" value="Class_I_gatase-like"/>
</dbReference>
<keyword evidence="5 10" id="KW-0315">Glutamine amidotransferase</keyword>
<comment type="function">
    <text evidence="10">IGPS catalyzes the conversion of PRFAR and glutamine to IGP, AICAR and glutamate. The HisH subunit catalyzes the hydrolysis of glutamine to glutamate and ammonia as part of the synthesis of IGP and AICAR. The resulting ammonia molecule is channeled to the active site of HisF.</text>
</comment>
<evidence type="ECO:0000256" key="10">
    <source>
        <dbReference type="HAMAP-Rule" id="MF_00278"/>
    </source>
</evidence>
<reference evidence="13 14" key="1">
    <citation type="journal article" date="2015" name="Int. J. Syst. Evol. Microbiol.">
        <title>Sporolactobacillus shoreae sp. nov. and Sporolactobacillus spathodeae sp. nov., two spore-forming lactic acid bacteria isolated from tree barks in Thailand.</title>
        <authorList>
            <person name="Thamacharoensuk T."/>
            <person name="Kitahara M."/>
            <person name="Ohkuma M."/>
            <person name="Thongchul N."/>
            <person name="Tanasupawat S."/>
        </authorList>
    </citation>
    <scope>NUCLEOTIDE SEQUENCE [LARGE SCALE GENOMIC DNA]</scope>
    <source>
        <strain evidence="13 14">BK92</strain>
    </source>
</reference>
<evidence type="ECO:0000256" key="5">
    <source>
        <dbReference type="ARBA" id="ARBA00022962"/>
    </source>
</evidence>
<keyword evidence="3 10" id="KW-0028">Amino-acid biosynthesis</keyword>
<dbReference type="PANTHER" id="PTHR42701">
    <property type="entry name" value="IMIDAZOLE GLYCEROL PHOSPHATE SYNTHASE SUBUNIT HISH"/>
    <property type="match status" value="1"/>
</dbReference>
<evidence type="ECO:0000313" key="13">
    <source>
        <dbReference type="EMBL" id="TGA99246.1"/>
    </source>
</evidence>
<name>A0A4Z0GPZ3_9BACL</name>
<evidence type="ECO:0000256" key="9">
    <source>
        <dbReference type="ARBA" id="ARBA00049534"/>
    </source>
</evidence>
<evidence type="ECO:0000256" key="11">
    <source>
        <dbReference type="PIRSR" id="PIRSR000495-1"/>
    </source>
</evidence>
<dbReference type="HAMAP" id="MF_00278">
    <property type="entry name" value="HisH"/>
    <property type="match status" value="1"/>
</dbReference>
<dbReference type="RefSeq" id="WP_135347801.1">
    <property type="nucleotide sequence ID" value="NZ_SRJD01000004.1"/>
</dbReference>
<dbReference type="GO" id="GO:0016829">
    <property type="term" value="F:lyase activity"/>
    <property type="evidence" value="ECO:0007669"/>
    <property type="project" value="UniProtKB-KW"/>
</dbReference>
<evidence type="ECO:0000256" key="1">
    <source>
        <dbReference type="ARBA" id="ARBA00005091"/>
    </source>
</evidence>
<keyword evidence="4 10" id="KW-0378">Hydrolase</keyword>
<dbReference type="PANTHER" id="PTHR42701:SF1">
    <property type="entry name" value="IMIDAZOLE GLYCEROL PHOSPHATE SYNTHASE SUBUNIT HISH"/>
    <property type="match status" value="1"/>
</dbReference>
<comment type="subcellular location">
    <subcellularLocation>
        <location evidence="10">Cytoplasm</location>
    </subcellularLocation>
</comment>